<feature type="domain" description="Phospholipid/glycerol acyltransferase" evidence="5">
    <location>
        <begin position="113"/>
        <end position="236"/>
    </location>
</feature>
<dbReference type="SUPFAM" id="SSF69593">
    <property type="entry name" value="Glycerol-3-phosphate (1)-acyltransferase"/>
    <property type="match status" value="1"/>
</dbReference>
<organism evidence="6 7">
    <name type="scientific">Vitrella brassicaformis (strain CCMP3155)</name>
    <dbReference type="NCBI Taxonomy" id="1169540"/>
    <lineage>
        <taxon>Eukaryota</taxon>
        <taxon>Sar</taxon>
        <taxon>Alveolata</taxon>
        <taxon>Colpodellida</taxon>
        <taxon>Vitrellaceae</taxon>
        <taxon>Vitrella</taxon>
    </lineage>
</organism>
<dbReference type="PhylomeDB" id="A0A0G4GS53"/>
<evidence type="ECO:0000256" key="4">
    <source>
        <dbReference type="SAM" id="Phobius"/>
    </source>
</evidence>
<evidence type="ECO:0000256" key="3">
    <source>
        <dbReference type="SAM" id="MobiDB-lite"/>
    </source>
</evidence>
<gene>
    <name evidence="6" type="ORF">Vbra_18572</name>
</gene>
<dbReference type="STRING" id="1169540.A0A0G4GS53"/>
<sequence>MNGSLKADSRDTAEDSSTAASGPSKRLQISPLDVLITVWNFSFFLLGGVISLVIQLLIGTIGAPILAFFPVTKMQLMSASLKLPLAMCVWFNPFWHLKVVRRYVPPPPGERGRIILSNHLSGVDPWICNAAIAPYTAMFVFKSGLLNIPVLGWQLALTGDIPIYFTKDKGGWGTMPGTTRKMFERVDEVVSKGIAVLAYPEGTRSRTGRLQPFKNGFFKYCVDSETDIQPMIVHCTPRLWRPFSLLMGPGTCYAAFGDPISCKGRTMEEVRKATREAMAQLLKLSPEYDEQLDAPMSDREDLAPQQRGTSSWM</sequence>
<dbReference type="PANTHER" id="PTHR10434">
    <property type="entry name" value="1-ACYL-SN-GLYCEROL-3-PHOSPHATE ACYLTRANSFERASE"/>
    <property type="match status" value="1"/>
</dbReference>
<dbReference type="OrthoDB" id="417078at2759"/>
<name>A0A0G4GS53_VITBC</name>
<keyword evidence="7" id="KW-1185">Reference proteome</keyword>
<feature type="region of interest" description="Disordered" evidence="3">
    <location>
        <begin position="294"/>
        <end position="313"/>
    </location>
</feature>
<dbReference type="VEuPathDB" id="CryptoDB:Vbra_18572"/>
<keyword evidence="4" id="KW-0472">Membrane</keyword>
<dbReference type="Pfam" id="PF01553">
    <property type="entry name" value="Acyltransferase"/>
    <property type="match status" value="1"/>
</dbReference>
<keyword evidence="2" id="KW-0012">Acyltransferase</keyword>
<feature type="transmembrane region" description="Helical" evidence="4">
    <location>
        <begin position="41"/>
        <end position="69"/>
    </location>
</feature>
<feature type="region of interest" description="Disordered" evidence="3">
    <location>
        <begin position="1"/>
        <end position="24"/>
    </location>
</feature>
<dbReference type="GO" id="GO:0006654">
    <property type="term" value="P:phosphatidic acid biosynthetic process"/>
    <property type="evidence" value="ECO:0007669"/>
    <property type="project" value="TreeGrafter"/>
</dbReference>
<keyword evidence="4" id="KW-1133">Transmembrane helix</keyword>
<dbReference type="EMBL" id="CDMY01000781">
    <property type="protein sequence ID" value="CEM33442.1"/>
    <property type="molecule type" value="Genomic_DNA"/>
</dbReference>
<evidence type="ECO:0000313" key="7">
    <source>
        <dbReference type="Proteomes" id="UP000041254"/>
    </source>
</evidence>
<accession>A0A0G4GS53</accession>
<dbReference type="AlphaFoldDB" id="A0A0G4GS53"/>
<dbReference type="PANTHER" id="PTHR10434:SF11">
    <property type="entry name" value="1-ACYL-SN-GLYCEROL-3-PHOSPHATE ACYLTRANSFERASE"/>
    <property type="match status" value="1"/>
</dbReference>
<dbReference type="GO" id="GO:0005783">
    <property type="term" value="C:endoplasmic reticulum"/>
    <property type="evidence" value="ECO:0007669"/>
    <property type="project" value="TreeGrafter"/>
</dbReference>
<evidence type="ECO:0000313" key="6">
    <source>
        <dbReference type="EMBL" id="CEM33442.1"/>
    </source>
</evidence>
<dbReference type="InterPro" id="IPR002123">
    <property type="entry name" value="Plipid/glycerol_acylTrfase"/>
</dbReference>
<dbReference type="CDD" id="cd07989">
    <property type="entry name" value="LPLAT_AGPAT-like"/>
    <property type="match status" value="1"/>
</dbReference>
<evidence type="ECO:0000259" key="5">
    <source>
        <dbReference type="SMART" id="SM00563"/>
    </source>
</evidence>
<proteinExistence type="predicted"/>
<evidence type="ECO:0000256" key="1">
    <source>
        <dbReference type="ARBA" id="ARBA00022679"/>
    </source>
</evidence>
<evidence type="ECO:0000256" key="2">
    <source>
        <dbReference type="ARBA" id="ARBA00023315"/>
    </source>
</evidence>
<protein>
    <recommendedName>
        <fullName evidence="5">Phospholipid/glycerol acyltransferase domain-containing protein</fullName>
    </recommendedName>
</protein>
<dbReference type="Proteomes" id="UP000041254">
    <property type="component" value="Unassembled WGS sequence"/>
</dbReference>
<dbReference type="InParanoid" id="A0A0G4GS53"/>
<keyword evidence="4" id="KW-0812">Transmembrane</keyword>
<reference evidence="6 7" key="1">
    <citation type="submission" date="2014-11" db="EMBL/GenBank/DDBJ databases">
        <authorList>
            <person name="Zhu J."/>
            <person name="Qi W."/>
            <person name="Song R."/>
        </authorList>
    </citation>
    <scope>NUCLEOTIDE SEQUENCE [LARGE SCALE GENOMIC DNA]</scope>
</reference>
<dbReference type="GO" id="GO:0003841">
    <property type="term" value="F:1-acylglycerol-3-phosphate O-acyltransferase activity"/>
    <property type="evidence" value="ECO:0007669"/>
    <property type="project" value="TreeGrafter"/>
</dbReference>
<keyword evidence="1" id="KW-0808">Transferase</keyword>
<dbReference type="SMART" id="SM00563">
    <property type="entry name" value="PlsC"/>
    <property type="match status" value="1"/>
</dbReference>